<dbReference type="Proteomes" id="UP000229511">
    <property type="component" value="Genome"/>
</dbReference>
<evidence type="ECO:0000313" key="2">
    <source>
        <dbReference type="Proteomes" id="UP000229511"/>
    </source>
</evidence>
<protein>
    <submittedName>
        <fullName evidence="1">Uncharacterized protein</fullName>
    </submittedName>
</protein>
<organism evidence="1 2">
    <name type="scientific">Gordonia phage PatrickStar</name>
    <dbReference type="NCBI Taxonomy" id="1838076"/>
    <lineage>
        <taxon>Viruses</taxon>
        <taxon>Duplodnaviria</taxon>
        <taxon>Heunggongvirae</taxon>
        <taxon>Uroviricota</taxon>
        <taxon>Caudoviricetes</taxon>
        <taxon>Orchidvirus</taxon>
        <taxon>Orchidvirus orchid</taxon>
    </lineage>
</organism>
<dbReference type="EMBL" id="KU998252">
    <property type="protein sequence ID" value="ANA87286.1"/>
    <property type="molecule type" value="Genomic_DNA"/>
</dbReference>
<reference evidence="1 2" key="1">
    <citation type="submission" date="2016-03" db="EMBL/GenBank/DDBJ databases">
        <authorList>
            <person name="Rimple P."/>
            <person name="Montgomery M.T."/>
            <person name="Guerrero C.A."/>
            <person name="Mavrich T.N."/>
            <person name="Pope W.H."/>
            <person name="Garlena R.A."/>
            <person name="Russell D.A."/>
            <person name="Jacobs-Sera D."/>
            <person name="Hendrix R.W."/>
            <person name="Hatfull G.F."/>
        </authorList>
    </citation>
    <scope>NUCLEOTIDE SEQUENCE [LARGE SCALE GENOMIC DNA]</scope>
</reference>
<proteinExistence type="predicted"/>
<accession>A0A160DGP4</accession>
<gene>
    <name evidence="1" type="primary">52</name>
    <name evidence="1" type="ORF">PBI_PATRICKSTAR_52</name>
</gene>
<sequence length="123" mass="14488">MYDLEPEEESWRLFAPCRGVDDLDFSRKDKWLTFICKSSCPVIGYCARSALKARENYNEQGTSTEMMVGVWGGEIITLHDYYDHSHLTDKNYQYRDAVKKRRWAKLEELAQQRPLLETEKEAS</sequence>
<evidence type="ECO:0000313" key="1">
    <source>
        <dbReference type="EMBL" id="ANA87286.1"/>
    </source>
</evidence>
<name>A0A160DGP4_9CAUD</name>